<reference evidence="1" key="1">
    <citation type="submission" date="2021-02" db="EMBL/GenBank/DDBJ databases">
        <title>First Annotated Genome of the Yellow-green Alga Tribonema minus.</title>
        <authorList>
            <person name="Mahan K.M."/>
        </authorList>
    </citation>
    <scope>NUCLEOTIDE SEQUENCE</scope>
    <source>
        <strain evidence="1">UTEX B ZZ1240</strain>
    </source>
</reference>
<sequence length="84" mass="9002">MQRAVLMAMQQLVLMHREGRAQITGMGVEAKMQGVAAREGPPMWTKTMEMAGGTAQADAATGAARIGVSVQRMEERLALQRMGG</sequence>
<gene>
    <name evidence="1" type="ORF">JKP88DRAFT_276128</name>
</gene>
<name>A0A835Z5G6_9STRA</name>
<comment type="caution">
    <text evidence="1">The sequence shown here is derived from an EMBL/GenBank/DDBJ whole genome shotgun (WGS) entry which is preliminary data.</text>
</comment>
<protein>
    <submittedName>
        <fullName evidence="1">Uncharacterized protein</fullName>
    </submittedName>
</protein>
<evidence type="ECO:0000313" key="2">
    <source>
        <dbReference type="Proteomes" id="UP000664859"/>
    </source>
</evidence>
<accession>A0A835Z5G6</accession>
<dbReference type="Proteomes" id="UP000664859">
    <property type="component" value="Unassembled WGS sequence"/>
</dbReference>
<keyword evidence="2" id="KW-1185">Reference proteome</keyword>
<proteinExistence type="predicted"/>
<dbReference type="EMBL" id="JAFCMP010000090">
    <property type="protein sequence ID" value="KAG5187350.1"/>
    <property type="molecule type" value="Genomic_DNA"/>
</dbReference>
<evidence type="ECO:0000313" key="1">
    <source>
        <dbReference type="EMBL" id="KAG5187350.1"/>
    </source>
</evidence>
<dbReference type="AlphaFoldDB" id="A0A835Z5G6"/>
<organism evidence="1 2">
    <name type="scientific">Tribonema minus</name>
    <dbReference type="NCBI Taxonomy" id="303371"/>
    <lineage>
        <taxon>Eukaryota</taxon>
        <taxon>Sar</taxon>
        <taxon>Stramenopiles</taxon>
        <taxon>Ochrophyta</taxon>
        <taxon>PX clade</taxon>
        <taxon>Xanthophyceae</taxon>
        <taxon>Tribonematales</taxon>
        <taxon>Tribonemataceae</taxon>
        <taxon>Tribonema</taxon>
    </lineage>
</organism>